<dbReference type="RefSeq" id="WP_166396533.1">
    <property type="nucleotide sequence ID" value="NZ_CP045121.1"/>
</dbReference>
<dbReference type="GO" id="GO:0009423">
    <property type="term" value="P:chorismate biosynthetic process"/>
    <property type="evidence" value="ECO:0007669"/>
    <property type="project" value="UniProtKB-UniRule"/>
</dbReference>
<gene>
    <name evidence="7" type="primary">aroQ</name>
    <name evidence="11" type="ORF">GBA65_10420</name>
</gene>
<dbReference type="GO" id="GO:0003855">
    <property type="term" value="F:3-dehydroquinate dehydratase activity"/>
    <property type="evidence" value="ECO:0007669"/>
    <property type="project" value="UniProtKB-UniRule"/>
</dbReference>
<feature type="binding site" evidence="7 9">
    <location>
        <position position="89"/>
    </location>
    <ligand>
        <name>substrate</name>
    </ligand>
</feature>
<evidence type="ECO:0000256" key="2">
    <source>
        <dbReference type="ARBA" id="ARBA00004902"/>
    </source>
</evidence>
<comment type="subunit">
    <text evidence="4 7">Homododecamer.</text>
</comment>
<protein>
    <recommendedName>
        <fullName evidence="5 7">3-dehydroquinate dehydratase</fullName>
        <shortName evidence="7">3-dehydroquinase</shortName>
        <ecNumber evidence="5 7">4.2.1.10</ecNumber>
    </recommendedName>
    <alternativeName>
        <fullName evidence="7">Type II DHQase</fullName>
    </alternativeName>
</protein>
<feature type="binding site" evidence="7 9">
    <location>
        <position position="76"/>
    </location>
    <ligand>
        <name>substrate</name>
    </ligand>
</feature>
<dbReference type="HAMAP" id="MF_00169">
    <property type="entry name" value="AroQ"/>
    <property type="match status" value="1"/>
</dbReference>
<proteinExistence type="inferred from homology"/>
<dbReference type="EMBL" id="CP045121">
    <property type="protein sequence ID" value="QIN78867.1"/>
    <property type="molecule type" value="Genomic_DNA"/>
</dbReference>
<dbReference type="EC" id="4.2.1.10" evidence="5 7"/>
<evidence type="ECO:0000256" key="9">
    <source>
        <dbReference type="PIRSR" id="PIRSR001399-2"/>
    </source>
</evidence>
<keyword evidence="12" id="KW-1185">Reference proteome</keyword>
<dbReference type="PANTHER" id="PTHR21272">
    <property type="entry name" value="CATABOLIC 3-DEHYDROQUINASE"/>
    <property type="match status" value="1"/>
</dbReference>
<dbReference type="GO" id="GO:0008652">
    <property type="term" value="P:amino acid biosynthetic process"/>
    <property type="evidence" value="ECO:0007669"/>
    <property type="project" value="UniProtKB-KW"/>
</dbReference>
<comment type="function">
    <text evidence="7">Catalyzes a trans-dehydration via an enolate intermediate.</text>
</comment>
<keyword evidence="6 7" id="KW-0456">Lyase</keyword>
<organism evidence="11 12">
    <name type="scientific">Rubrobacter marinus</name>
    <dbReference type="NCBI Taxonomy" id="2653852"/>
    <lineage>
        <taxon>Bacteria</taxon>
        <taxon>Bacillati</taxon>
        <taxon>Actinomycetota</taxon>
        <taxon>Rubrobacteria</taxon>
        <taxon>Rubrobacterales</taxon>
        <taxon>Rubrobacteraceae</taxon>
        <taxon>Rubrobacter</taxon>
    </lineage>
</organism>
<dbReference type="GO" id="GO:0009073">
    <property type="term" value="P:aromatic amino acid family biosynthetic process"/>
    <property type="evidence" value="ECO:0007669"/>
    <property type="project" value="UniProtKB-KW"/>
</dbReference>
<evidence type="ECO:0000256" key="7">
    <source>
        <dbReference type="HAMAP-Rule" id="MF_00169"/>
    </source>
</evidence>
<dbReference type="InterPro" id="IPR036441">
    <property type="entry name" value="DHquinase_II_sf"/>
</dbReference>
<feature type="binding site" evidence="7 9">
    <location>
        <position position="82"/>
    </location>
    <ligand>
        <name>substrate</name>
    </ligand>
</feature>
<dbReference type="SUPFAM" id="SSF52304">
    <property type="entry name" value="Type II 3-dehydroquinate dehydratase"/>
    <property type="match status" value="1"/>
</dbReference>
<dbReference type="InterPro" id="IPR001874">
    <property type="entry name" value="DHquinase_II"/>
</dbReference>
<feature type="site" description="Transition state stabilizer" evidence="7 10">
    <location>
        <position position="23"/>
    </location>
</feature>
<evidence type="ECO:0000256" key="3">
    <source>
        <dbReference type="ARBA" id="ARBA00011037"/>
    </source>
</evidence>
<evidence type="ECO:0000313" key="11">
    <source>
        <dbReference type="EMBL" id="QIN78867.1"/>
    </source>
</evidence>
<evidence type="ECO:0000256" key="10">
    <source>
        <dbReference type="PIRSR" id="PIRSR001399-3"/>
    </source>
</evidence>
<evidence type="ECO:0000256" key="8">
    <source>
        <dbReference type="PIRSR" id="PIRSR001399-1"/>
    </source>
</evidence>
<dbReference type="AlphaFoldDB" id="A0A6G8PXK8"/>
<feature type="active site" description="Proton donor" evidence="7 8">
    <location>
        <position position="102"/>
    </location>
</feature>
<reference evidence="11 12" key="1">
    <citation type="submission" date="2019-10" db="EMBL/GenBank/DDBJ databases">
        <title>Rubrobacter sp nov SCSIO 52915 isolated from a deep-sea sediment in the South China Sea.</title>
        <authorList>
            <person name="Chen R.W."/>
        </authorList>
    </citation>
    <scope>NUCLEOTIDE SEQUENCE [LARGE SCALE GENOMIC DNA]</scope>
    <source>
        <strain evidence="11 12">SCSIO 52915</strain>
    </source>
</reference>
<name>A0A6G8PXK8_9ACTN</name>
<feature type="binding site" evidence="7 9">
    <location>
        <begin position="103"/>
        <end position="104"/>
    </location>
    <ligand>
        <name>substrate</name>
    </ligand>
</feature>
<accession>A0A6G8PXK8</accession>
<dbReference type="NCBIfam" id="NF003805">
    <property type="entry name" value="PRK05395.1-2"/>
    <property type="match status" value="1"/>
</dbReference>
<dbReference type="Proteomes" id="UP000502706">
    <property type="component" value="Chromosome"/>
</dbReference>
<dbReference type="PANTHER" id="PTHR21272:SF3">
    <property type="entry name" value="CATABOLIC 3-DEHYDROQUINASE"/>
    <property type="match status" value="1"/>
</dbReference>
<dbReference type="Gene3D" id="3.40.50.9100">
    <property type="entry name" value="Dehydroquinase, class II"/>
    <property type="match status" value="1"/>
</dbReference>
<dbReference type="GO" id="GO:0019631">
    <property type="term" value="P:quinate catabolic process"/>
    <property type="evidence" value="ECO:0007669"/>
    <property type="project" value="TreeGrafter"/>
</dbReference>
<keyword evidence="7" id="KW-0057">Aromatic amino acid biosynthesis</keyword>
<comment type="pathway">
    <text evidence="2 7">Metabolic intermediate biosynthesis; chorismate biosynthesis; chorismate from D-erythrose 4-phosphate and phosphoenolpyruvate: step 3/7.</text>
</comment>
<feature type="active site" description="Proton acceptor" evidence="7 8">
    <location>
        <position position="28"/>
    </location>
</feature>
<comment type="catalytic activity">
    <reaction evidence="1 7">
        <text>3-dehydroquinate = 3-dehydroshikimate + H2O</text>
        <dbReference type="Rhea" id="RHEA:21096"/>
        <dbReference type="ChEBI" id="CHEBI:15377"/>
        <dbReference type="ChEBI" id="CHEBI:16630"/>
        <dbReference type="ChEBI" id="CHEBI:32364"/>
        <dbReference type="EC" id="4.2.1.10"/>
    </reaction>
</comment>
<keyword evidence="7" id="KW-0028">Amino-acid biosynthesis</keyword>
<evidence type="ECO:0000256" key="6">
    <source>
        <dbReference type="ARBA" id="ARBA00023239"/>
    </source>
</evidence>
<feature type="binding site" evidence="7 9">
    <location>
        <position position="113"/>
    </location>
    <ligand>
        <name>substrate</name>
    </ligand>
</feature>
<dbReference type="CDD" id="cd00466">
    <property type="entry name" value="DHQase_II"/>
    <property type="match status" value="1"/>
</dbReference>
<evidence type="ECO:0000256" key="4">
    <source>
        <dbReference type="ARBA" id="ARBA00011193"/>
    </source>
</evidence>
<evidence type="ECO:0000256" key="1">
    <source>
        <dbReference type="ARBA" id="ARBA00001864"/>
    </source>
</evidence>
<dbReference type="Pfam" id="PF01220">
    <property type="entry name" value="DHquinase_II"/>
    <property type="match status" value="1"/>
</dbReference>
<evidence type="ECO:0000256" key="5">
    <source>
        <dbReference type="ARBA" id="ARBA00012060"/>
    </source>
</evidence>
<dbReference type="UniPathway" id="UPA00053">
    <property type="reaction ID" value="UER00086"/>
</dbReference>
<dbReference type="PIRSF" id="PIRSF001399">
    <property type="entry name" value="DHquinase_II"/>
    <property type="match status" value="1"/>
</dbReference>
<comment type="similarity">
    <text evidence="3 7">Belongs to the type-II 3-dehydroquinase family.</text>
</comment>
<evidence type="ECO:0000313" key="12">
    <source>
        <dbReference type="Proteomes" id="UP000502706"/>
    </source>
</evidence>
<sequence>MNDRTGASVHVLNGVNLGTLGKRRPEVYGTLTLDDIENLLRDEYPGVNFEFRQTDHEGEMVGFIREAAGSDGLLINPGAWTHYAYALHDALEAVDVPKVEVHLSNVHARETWRRHSVVSPAVDAVVAGMRQWGYVAAVRYVLERSLG</sequence>
<dbReference type="NCBIfam" id="NF003807">
    <property type="entry name" value="PRK05395.1-4"/>
    <property type="match status" value="1"/>
</dbReference>
<dbReference type="KEGG" id="rmar:GBA65_10420"/>